<dbReference type="InterPro" id="IPR036191">
    <property type="entry name" value="RRF_sf"/>
</dbReference>
<dbReference type="EMBL" id="JACHVA010000009">
    <property type="protein sequence ID" value="MBC2600282.1"/>
    <property type="molecule type" value="Genomic_DNA"/>
</dbReference>
<dbReference type="PANTHER" id="PTHR20982:SF3">
    <property type="entry name" value="MITOCHONDRIAL RIBOSOME RECYCLING FACTOR PSEUDO 1"/>
    <property type="match status" value="1"/>
</dbReference>
<dbReference type="SUPFAM" id="SSF55194">
    <property type="entry name" value="Ribosome recycling factor, RRF"/>
    <property type="match status" value="1"/>
</dbReference>
<comment type="similarity">
    <text evidence="2 6">Belongs to the RRF family.</text>
</comment>
<evidence type="ECO:0000259" key="8">
    <source>
        <dbReference type="Pfam" id="PF01765"/>
    </source>
</evidence>
<feature type="coiled-coil region" evidence="7">
    <location>
        <begin position="142"/>
        <end position="176"/>
    </location>
</feature>
<keyword evidence="3 6" id="KW-0963">Cytoplasm</keyword>
<dbReference type="NCBIfam" id="TIGR00496">
    <property type="entry name" value="frr"/>
    <property type="match status" value="1"/>
</dbReference>
<proteinExistence type="inferred from homology"/>
<dbReference type="Gene3D" id="1.10.132.20">
    <property type="entry name" value="Ribosome-recycling factor"/>
    <property type="match status" value="1"/>
</dbReference>
<gene>
    <name evidence="6 9" type="primary">frr</name>
    <name evidence="9" type="ORF">H5P30_00640</name>
</gene>
<dbReference type="Gene3D" id="3.30.1360.40">
    <property type="match status" value="1"/>
</dbReference>
<keyword evidence="7" id="KW-0175">Coiled coil</keyword>
<dbReference type="GO" id="GO:0005737">
    <property type="term" value="C:cytoplasm"/>
    <property type="evidence" value="ECO:0007669"/>
    <property type="project" value="UniProtKB-SubCell"/>
</dbReference>
<organism evidence="9 10">
    <name type="scientific">Puniceicoccus vermicola</name>
    <dbReference type="NCBI Taxonomy" id="388746"/>
    <lineage>
        <taxon>Bacteria</taxon>
        <taxon>Pseudomonadati</taxon>
        <taxon>Verrucomicrobiota</taxon>
        <taxon>Opitutia</taxon>
        <taxon>Puniceicoccales</taxon>
        <taxon>Puniceicoccaceae</taxon>
        <taxon>Puniceicoccus</taxon>
    </lineage>
</organism>
<dbReference type="InterPro" id="IPR002661">
    <property type="entry name" value="Ribosome_recyc_fac"/>
</dbReference>
<evidence type="ECO:0000313" key="10">
    <source>
        <dbReference type="Proteomes" id="UP000525652"/>
    </source>
</evidence>
<evidence type="ECO:0000256" key="2">
    <source>
        <dbReference type="ARBA" id="ARBA00005912"/>
    </source>
</evidence>
<evidence type="ECO:0000256" key="4">
    <source>
        <dbReference type="ARBA" id="ARBA00022917"/>
    </source>
</evidence>
<comment type="caution">
    <text evidence="9">The sequence shown here is derived from an EMBL/GenBank/DDBJ whole genome shotgun (WGS) entry which is preliminary data.</text>
</comment>
<evidence type="ECO:0000256" key="5">
    <source>
        <dbReference type="ARBA" id="ARBA00025050"/>
    </source>
</evidence>
<dbReference type="CDD" id="cd00520">
    <property type="entry name" value="RRF"/>
    <property type="match status" value="1"/>
</dbReference>
<evidence type="ECO:0000256" key="7">
    <source>
        <dbReference type="SAM" id="Coils"/>
    </source>
</evidence>
<reference evidence="9 10" key="1">
    <citation type="submission" date="2020-07" db="EMBL/GenBank/DDBJ databases">
        <authorList>
            <person name="Feng X."/>
        </authorList>
    </citation>
    <scope>NUCLEOTIDE SEQUENCE [LARGE SCALE GENOMIC DNA]</scope>
    <source>
        <strain evidence="9 10">JCM14086</strain>
    </source>
</reference>
<dbReference type="PANTHER" id="PTHR20982">
    <property type="entry name" value="RIBOSOME RECYCLING FACTOR"/>
    <property type="match status" value="1"/>
</dbReference>
<dbReference type="Pfam" id="PF01765">
    <property type="entry name" value="RRF"/>
    <property type="match status" value="1"/>
</dbReference>
<keyword evidence="10" id="KW-1185">Reference proteome</keyword>
<evidence type="ECO:0000256" key="6">
    <source>
        <dbReference type="HAMAP-Rule" id="MF_00040"/>
    </source>
</evidence>
<evidence type="ECO:0000256" key="1">
    <source>
        <dbReference type="ARBA" id="ARBA00004496"/>
    </source>
</evidence>
<dbReference type="FunFam" id="1.10.132.20:FF:000001">
    <property type="entry name" value="Ribosome-recycling factor"/>
    <property type="match status" value="1"/>
</dbReference>
<dbReference type="InterPro" id="IPR023584">
    <property type="entry name" value="Ribosome_recyc_fac_dom"/>
</dbReference>
<evidence type="ECO:0000256" key="3">
    <source>
        <dbReference type="ARBA" id="ARBA00022490"/>
    </source>
</evidence>
<dbReference type="Proteomes" id="UP000525652">
    <property type="component" value="Unassembled WGS sequence"/>
</dbReference>
<dbReference type="AlphaFoldDB" id="A0A7X1AUQ1"/>
<dbReference type="FunFam" id="3.30.1360.40:FF:000001">
    <property type="entry name" value="Ribosome-recycling factor"/>
    <property type="match status" value="1"/>
</dbReference>
<dbReference type="HAMAP" id="MF_00040">
    <property type="entry name" value="RRF"/>
    <property type="match status" value="1"/>
</dbReference>
<comment type="subcellular location">
    <subcellularLocation>
        <location evidence="1 6">Cytoplasm</location>
    </subcellularLocation>
</comment>
<dbReference type="GO" id="GO:0043023">
    <property type="term" value="F:ribosomal large subunit binding"/>
    <property type="evidence" value="ECO:0007669"/>
    <property type="project" value="TreeGrafter"/>
</dbReference>
<sequence>MDTDTIQKKQVAETQKALEHTLAEFNSLHTGKASPAMVEGIVIEVSSYGSSMPLRDIAAITTPDARTIQIQPWDKTVIKDVEKALQKANLGINPVVDGALVRLNIPELSKERRQELVKVAHKHAEDGRISVRQARRNAMDALKIAEKEESLSEDDVKRVEKEIQKTTDDFVEKINEAVTHKEKELLRV</sequence>
<keyword evidence="4 6" id="KW-0648">Protein biosynthesis</keyword>
<dbReference type="GO" id="GO:0006415">
    <property type="term" value="P:translational termination"/>
    <property type="evidence" value="ECO:0007669"/>
    <property type="project" value="UniProtKB-UniRule"/>
</dbReference>
<name>A0A7X1AUQ1_9BACT</name>
<accession>A0A7X1AUQ1</accession>
<comment type="function">
    <text evidence="5 6">Responsible for the release of ribosomes from messenger RNA at the termination of protein biosynthesis. May increase the efficiency of translation by recycling ribosomes from one round of translation to another.</text>
</comment>
<protein>
    <recommendedName>
        <fullName evidence="6">Ribosome-recycling factor</fullName>
        <shortName evidence="6">RRF</shortName>
    </recommendedName>
    <alternativeName>
        <fullName evidence="6">Ribosome-releasing factor</fullName>
    </alternativeName>
</protein>
<feature type="domain" description="Ribosome recycling factor" evidence="8">
    <location>
        <begin position="24"/>
        <end position="186"/>
    </location>
</feature>
<evidence type="ECO:0000313" key="9">
    <source>
        <dbReference type="EMBL" id="MBC2600282.1"/>
    </source>
</evidence>